<keyword evidence="2" id="KW-1185">Reference proteome</keyword>
<evidence type="ECO:0000313" key="2">
    <source>
        <dbReference type="Proteomes" id="UP000772434"/>
    </source>
</evidence>
<reference evidence="1" key="1">
    <citation type="submission" date="2020-11" db="EMBL/GenBank/DDBJ databases">
        <authorList>
            <consortium name="DOE Joint Genome Institute"/>
            <person name="Ahrendt S."/>
            <person name="Riley R."/>
            <person name="Andreopoulos W."/>
            <person name="Labutti K."/>
            <person name="Pangilinan J."/>
            <person name="Ruiz-Duenas F.J."/>
            <person name="Barrasa J.M."/>
            <person name="Sanchez-Garcia M."/>
            <person name="Camarero S."/>
            <person name="Miyauchi S."/>
            <person name="Serrano A."/>
            <person name="Linde D."/>
            <person name="Babiker R."/>
            <person name="Drula E."/>
            <person name="Ayuso-Fernandez I."/>
            <person name="Pacheco R."/>
            <person name="Padilla G."/>
            <person name="Ferreira P."/>
            <person name="Barriuso J."/>
            <person name="Kellner H."/>
            <person name="Castanera R."/>
            <person name="Alfaro M."/>
            <person name="Ramirez L."/>
            <person name="Pisabarro A.G."/>
            <person name="Kuo A."/>
            <person name="Tritt A."/>
            <person name="Lipzen A."/>
            <person name="He G."/>
            <person name="Yan M."/>
            <person name="Ng V."/>
            <person name="Cullen D."/>
            <person name="Martin F."/>
            <person name="Rosso M.-N."/>
            <person name="Henrissat B."/>
            <person name="Hibbett D."/>
            <person name="Martinez A.T."/>
            <person name="Grigoriev I.V."/>
        </authorList>
    </citation>
    <scope>NUCLEOTIDE SEQUENCE</scope>
    <source>
        <strain evidence="1">AH 40177</strain>
    </source>
</reference>
<evidence type="ECO:0000313" key="1">
    <source>
        <dbReference type="EMBL" id="KAF9061363.1"/>
    </source>
</evidence>
<dbReference type="AlphaFoldDB" id="A0A9P5PDD5"/>
<accession>A0A9P5PDD5</accession>
<gene>
    <name evidence="1" type="ORF">BDP27DRAFT_1369731</name>
</gene>
<protein>
    <submittedName>
        <fullName evidence="1">Uncharacterized protein</fullName>
    </submittedName>
</protein>
<sequence length="113" mass="13178">MNLRDILWLFGGYRSSYCTVGALRFWSSSEVLVRIFITRPQWGRAGDLLMSRAHFEGAHGQRVDSERFTSGRPNDAYIRYTPQEQTKVYRQDPILKRSVYSMSGESPWLRGRV</sequence>
<dbReference type="Proteomes" id="UP000772434">
    <property type="component" value="Unassembled WGS sequence"/>
</dbReference>
<proteinExistence type="predicted"/>
<dbReference type="EMBL" id="JADNRY010000205">
    <property type="protein sequence ID" value="KAF9061363.1"/>
    <property type="molecule type" value="Genomic_DNA"/>
</dbReference>
<name>A0A9P5PDD5_9AGAR</name>
<comment type="caution">
    <text evidence="1">The sequence shown here is derived from an EMBL/GenBank/DDBJ whole genome shotgun (WGS) entry which is preliminary data.</text>
</comment>
<organism evidence="1 2">
    <name type="scientific">Rhodocollybia butyracea</name>
    <dbReference type="NCBI Taxonomy" id="206335"/>
    <lineage>
        <taxon>Eukaryota</taxon>
        <taxon>Fungi</taxon>
        <taxon>Dikarya</taxon>
        <taxon>Basidiomycota</taxon>
        <taxon>Agaricomycotina</taxon>
        <taxon>Agaricomycetes</taxon>
        <taxon>Agaricomycetidae</taxon>
        <taxon>Agaricales</taxon>
        <taxon>Marasmiineae</taxon>
        <taxon>Omphalotaceae</taxon>
        <taxon>Rhodocollybia</taxon>
    </lineage>
</organism>